<dbReference type="InterPro" id="IPR039905">
    <property type="entry name" value="CD2BP2/Lin1"/>
</dbReference>
<dbReference type="AlphaFoldDB" id="A0A6P6S291"/>
<dbReference type="GO" id="GO:0005682">
    <property type="term" value="C:U5 snRNP"/>
    <property type="evidence" value="ECO:0007669"/>
    <property type="project" value="InterPro"/>
</dbReference>
<accession>A0A6P6S291</accession>
<gene>
    <name evidence="4" type="primary">LOC34622853</name>
</gene>
<feature type="compositionally biased region" description="Basic and acidic residues" evidence="1">
    <location>
        <begin position="412"/>
        <end position="448"/>
    </location>
</feature>
<dbReference type="RefSeq" id="XP_026194271.1">
    <property type="nucleotide sequence ID" value="XM_026338486.1"/>
</dbReference>
<dbReference type="Proteomes" id="UP000515125">
    <property type="component" value="Unplaced"/>
</dbReference>
<dbReference type="InterPro" id="IPR035445">
    <property type="entry name" value="GYF-like_dom_sf"/>
</dbReference>
<feature type="domain" description="GYF" evidence="2">
    <location>
        <begin position="344"/>
        <end position="407"/>
    </location>
</feature>
<dbReference type="SUPFAM" id="SSF55277">
    <property type="entry name" value="GYF domain"/>
    <property type="match status" value="1"/>
</dbReference>
<dbReference type="GeneID" id="34622853"/>
<dbReference type="PROSITE" id="PS50829">
    <property type="entry name" value="GYF"/>
    <property type="match status" value="1"/>
</dbReference>
<feature type="region of interest" description="Disordered" evidence="1">
    <location>
        <begin position="1"/>
        <end position="30"/>
    </location>
</feature>
<dbReference type="InterPro" id="IPR003169">
    <property type="entry name" value="GYF"/>
</dbReference>
<dbReference type="PANTHER" id="PTHR13138">
    <property type="entry name" value="PROTEIN LIN1"/>
    <property type="match status" value="1"/>
</dbReference>
<dbReference type="PANTHER" id="PTHR13138:SF3">
    <property type="entry name" value="CD2 ANTIGEN CYTOPLASMIC TAIL-BINDING PROTEIN 2"/>
    <property type="match status" value="1"/>
</dbReference>
<name>A0A6P6S291_9EIME</name>
<keyword evidence="3" id="KW-1185">Reference proteome</keyword>
<feature type="region of interest" description="Disordered" evidence="1">
    <location>
        <begin position="412"/>
        <end position="454"/>
    </location>
</feature>
<evidence type="ECO:0000259" key="2">
    <source>
        <dbReference type="PROSITE" id="PS50829"/>
    </source>
</evidence>
<sequence>MKGTKRECPENDGQGASDPNGLQGTAPRRRRVQFAAETKIHCVEREAEPEDVEKSPGLHPAVSAAPEETPSQAEMLDAQYTKETVEDLRRKKKALAAGVHRLGLGPRGFDFNVFDSAAAAHAAGEADPDQADAGEVPLEPFNMRREMQEGTFDGDGNYLWRKTNPDEVSDPWLDSLGETKGDLVRRAPHGPSQKGKARKQRVLPALAAAAEREEAEAAAAVAAAAEGGEAGKKEGEPNGDAEANRKAFEDLTEICTALLATGRNVYFLTKTQLEEMLQSEKAEANEHGGNGGGQDSMCQSCFYRSVSSVGTEACCKHINTAPVFLCACSACSAALSSSSGEVDPVYWQFRWLGNSNDKEIHGPYSSENFRTWIDQNFISERNPVEVRRVSAANDPLDGVWLNWVSVDFRSDEQTQKDMQLQEERDARWEAEEDARLQKEAGRGRQAMKEEDDDD</sequence>
<evidence type="ECO:0000313" key="4">
    <source>
        <dbReference type="RefSeq" id="XP_026194271.1"/>
    </source>
</evidence>
<evidence type="ECO:0000313" key="3">
    <source>
        <dbReference type="Proteomes" id="UP000515125"/>
    </source>
</evidence>
<protein>
    <submittedName>
        <fullName evidence="4">CD2 antigen cytoplasmic tail-binding protein 2</fullName>
    </submittedName>
</protein>
<evidence type="ECO:0000256" key="1">
    <source>
        <dbReference type="SAM" id="MobiDB-lite"/>
    </source>
</evidence>
<feature type="region of interest" description="Disordered" evidence="1">
    <location>
        <begin position="154"/>
        <end position="203"/>
    </location>
</feature>
<organism evidence="3 4">
    <name type="scientific">Cyclospora cayetanensis</name>
    <dbReference type="NCBI Taxonomy" id="88456"/>
    <lineage>
        <taxon>Eukaryota</taxon>
        <taxon>Sar</taxon>
        <taxon>Alveolata</taxon>
        <taxon>Apicomplexa</taxon>
        <taxon>Conoidasida</taxon>
        <taxon>Coccidia</taxon>
        <taxon>Eucoccidiorida</taxon>
        <taxon>Eimeriorina</taxon>
        <taxon>Eimeriidae</taxon>
        <taxon>Cyclospora</taxon>
    </lineage>
</organism>
<dbReference type="OrthoDB" id="348992at2759"/>
<reference evidence="4" key="1">
    <citation type="submission" date="2025-08" db="UniProtKB">
        <authorList>
            <consortium name="RefSeq"/>
        </authorList>
    </citation>
    <scope>IDENTIFICATION</scope>
</reference>
<proteinExistence type="predicted"/>
<feature type="compositionally biased region" description="Basic and acidic residues" evidence="1">
    <location>
        <begin position="42"/>
        <end position="56"/>
    </location>
</feature>
<feature type="region of interest" description="Disordered" evidence="1">
    <location>
        <begin position="42"/>
        <end position="76"/>
    </location>
</feature>
<dbReference type="Gene3D" id="3.30.1490.40">
    <property type="match status" value="1"/>
</dbReference>